<reference evidence="3 4" key="1">
    <citation type="submission" date="2020-04" db="EMBL/GenBank/DDBJ databases">
        <authorList>
            <person name="Zhang R."/>
            <person name="Schippers A."/>
        </authorList>
    </citation>
    <scope>NUCLEOTIDE SEQUENCE [LARGE SCALE GENOMIC DNA]</scope>
    <source>
        <strain evidence="3 4">DSM 109850</strain>
    </source>
</reference>
<gene>
    <name evidence="3" type="ORF">HIJ39_18545</name>
</gene>
<keyword evidence="1" id="KW-0812">Transmembrane</keyword>
<dbReference type="Pfam" id="PF19124">
    <property type="entry name" value="DUF5808"/>
    <property type="match status" value="1"/>
</dbReference>
<feature type="transmembrane region" description="Helical" evidence="1">
    <location>
        <begin position="32"/>
        <end position="51"/>
    </location>
</feature>
<feature type="domain" description="DUF5808" evidence="2">
    <location>
        <begin position="9"/>
        <end position="34"/>
    </location>
</feature>
<accession>A0A7Y0Q3J7</accession>
<evidence type="ECO:0000259" key="2">
    <source>
        <dbReference type="Pfam" id="PF19124"/>
    </source>
</evidence>
<organism evidence="3 4">
    <name type="scientific">Sulfobacillus harzensis</name>
    <dbReference type="NCBI Taxonomy" id="2729629"/>
    <lineage>
        <taxon>Bacteria</taxon>
        <taxon>Bacillati</taxon>
        <taxon>Bacillota</taxon>
        <taxon>Clostridia</taxon>
        <taxon>Eubacteriales</taxon>
        <taxon>Clostridiales Family XVII. Incertae Sedis</taxon>
        <taxon>Sulfobacillus</taxon>
    </lineage>
</organism>
<dbReference type="EMBL" id="JABBVZ010000101">
    <property type="protein sequence ID" value="NMP24333.1"/>
    <property type="molecule type" value="Genomic_DNA"/>
</dbReference>
<dbReference type="InterPro" id="IPR043831">
    <property type="entry name" value="DUF5808"/>
</dbReference>
<keyword evidence="1" id="KW-1133">Transmembrane helix</keyword>
<keyword evidence="1" id="KW-0472">Membrane</keyword>
<evidence type="ECO:0000313" key="4">
    <source>
        <dbReference type="Proteomes" id="UP000533476"/>
    </source>
</evidence>
<evidence type="ECO:0000256" key="1">
    <source>
        <dbReference type="SAM" id="Phobius"/>
    </source>
</evidence>
<keyword evidence="4" id="KW-1185">Reference proteome</keyword>
<name>A0A7Y0Q3J7_9FIRM</name>
<protein>
    <recommendedName>
        <fullName evidence="2">DUF5808 domain-containing protein</fullName>
    </recommendedName>
</protein>
<dbReference type="Proteomes" id="UP000533476">
    <property type="component" value="Unassembled WGS sequence"/>
</dbReference>
<proteinExistence type="predicted"/>
<comment type="caution">
    <text evidence="3">The sequence shown here is derived from an EMBL/GenBank/DDBJ whole genome shotgun (WGS) entry which is preliminary data.</text>
</comment>
<dbReference type="AlphaFoldDB" id="A0A7Y0Q3J7"/>
<evidence type="ECO:0000313" key="3">
    <source>
        <dbReference type="EMBL" id="NMP24333.1"/>
    </source>
</evidence>
<dbReference type="RefSeq" id="WP_169102367.1">
    <property type="nucleotide sequence ID" value="NZ_JABBVZ010000101.1"/>
</dbReference>
<sequence>MANGSRRGPQRRKLLVPKAHGIGWDFNWRNPWSYVVFAAVIAAAVVATKVFHI</sequence>